<evidence type="ECO:0000313" key="3">
    <source>
        <dbReference type="Proteomes" id="UP000278143"/>
    </source>
</evidence>
<feature type="region of interest" description="Disordered" evidence="1">
    <location>
        <begin position="34"/>
        <end position="259"/>
    </location>
</feature>
<protein>
    <submittedName>
        <fullName evidence="2">Uncharacterized protein</fullName>
    </submittedName>
</protein>
<feature type="compositionally biased region" description="Polar residues" evidence="1">
    <location>
        <begin position="111"/>
        <end position="120"/>
    </location>
</feature>
<feature type="compositionally biased region" description="Polar residues" evidence="1">
    <location>
        <begin position="399"/>
        <end position="409"/>
    </location>
</feature>
<gene>
    <name evidence="2" type="ORF">SYNPS1DRAFT_29966</name>
</gene>
<dbReference type="AlphaFoldDB" id="A0A4P9YW79"/>
<feature type="compositionally biased region" description="Low complexity" evidence="1">
    <location>
        <begin position="237"/>
        <end position="259"/>
    </location>
</feature>
<feature type="region of interest" description="Disordered" evidence="1">
    <location>
        <begin position="399"/>
        <end position="518"/>
    </location>
</feature>
<feature type="compositionally biased region" description="Polar residues" evidence="1">
    <location>
        <begin position="456"/>
        <end position="465"/>
    </location>
</feature>
<dbReference type="EMBL" id="KZ990339">
    <property type="protein sequence ID" value="RKP24267.1"/>
    <property type="molecule type" value="Genomic_DNA"/>
</dbReference>
<keyword evidence="3" id="KW-1185">Reference proteome</keyword>
<feature type="region of interest" description="Disordered" evidence="1">
    <location>
        <begin position="284"/>
        <end position="316"/>
    </location>
</feature>
<organism evidence="2 3">
    <name type="scientific">Syncephalis pseudoplumigaleata</name>
    <dbReference type="NCBI Taxonomy" id="1712513"/>
    <lineage>
        <taxon>Eukaryota</taxon>
        <taxon>Fungi</taxon>
        <taxon>Fungi incertae sedis</taxon>
        <taxon>Zoopagomycota</taxon>
        <taxon>Zoopagomycotina</taxon>
        <taxon>Zoopagomycetes</taxon>
        <taxon>Zoopagales</taxon>
        <taxon>Piptocephalidaceae</taxon>
        <taxon>Syncephalis</taxon>
    </lineage>
</organism>
<name>A0A4P9YW79_9FUNG</name>
<feature type="compositionally biased region" description="Acidic residues" evidence="1">
    <location>
        <begin position="138"/>
        <end position="152"/>
    </location>
</feature>
<feature type="compositionally biased region" description="Low complexity" evidence="1">
    <location>
        <begin position="291"/>
        <end position="308"/>
    </location>
</feature>
<evidence type="ECO:0000313" key="2">
    <source>
        <dbReference type="EMBL" id="RKP24267.1"/>
    </source>
</evidence>
<sequence>MRKWHGRIDDASDCCTDVPCSYFKDILEHTPDSIDSVTMDDQGTWSIKPAANGGSTGTPIAAASPRRSGEKRKRLLLDIDDDHDNDDGDDNVNGHGASNEGTKKAAPSSIAPPSNQQQLQRRPAASAPQIIDLTLSSSEDEQEDEAEAEAEDAVGGKGKGADVEENSVTNHPPNKDEQLSSVKVEAPTEASSSSNHNHRHGDDDADDDDDQHSDAEGSMSLGRVGRRHITQHASSNPSTITTDATATSPTPSTMTATTTTSASALLRQLNSLDSRIQTARKQTASLADEISSSTPRTTTTTAATVVTSQPPPMSPASDTGLVQWYSPNTSPVMEPRLLGQHRHAPPAIITMTPQSTTHGTITTTLLSSTLPTRRNILDDRATPPNAAGPLSSSAVVDTMSTPWHTPGSQPASAPSSAPAYPPSYPFTGTSMDMPPRPPHRSHHEWHGRPVEASPLASASTTSQNPYFLGYAMGSPPPPPAATTTTQQSIYAPQQQHPHRQHHHHHHHHHHQHHPYDGE</sequence>
<proteinExistence type="predicted"/>
<feature type="compositionally biased region" description="Polar residues" evidence="1">
    <location>
        <begin position="34"/>
        <end position="45"/>
    </location>
</feature>
<feature type="compositionally biased region" description="Basic residues" evidence="1">
    <location>
        <begin position="496"/>
        <end position="512"/>
    </location>
</feature>
<dbReference type="Proteomes" id="UP000278143">
    <property type="component" value="Unassembled WGS sequence"/>
</dbReference>
<reference evidence="3" key="1">
    <citation type="journal article" date="2018" name="Nat. Microbiol.">
        <title>Leveraging single-cell genomics to expand the fungal tree of life.</title>
        <authorList>
            <person name="Ahrendt S.R."/>
            <person name="Quandt C.A."/>
            <person name="Ciobanu D."/>
            <person name="Clum A."/>
            <person name="Salamov A."/>
            <person name="Andreopoulos B."/>
            <person name="Cheng J.F."/>
            <person name="Woyke T."/>
            <person name="Pelin A."/>
            <person name="Henrissat B."/>
            <person name="Reynolds N.K."/>
            <person name="Benny G.L."/>
            <person name="Smith M.E."/>
            <person name="James T.Y."/>
            <person name="Grigoriev I.V."/>
        </authorList>
    </citation>
    <scope>NUCLEOTIDE SEQUENCE [LARGE SCALE GENOMIC DNA]</scope>
    <source>
        <strain evidence="3">Benny S71-1</strain>
    </source>
</reference>
<evidence type="ECO:0000256" key="1">
    <source>
        <dbReference type="SAM" id="MobiDB-lite"/>
    </source>
</evidence>
<accession>A0A4P9YW79</accession>
<feature type="compositionally biased region" description="Acidic residues" evidence="1">
    <location>
        <begin position="78"/>
        <end position="90"/>
    </location>
</feature>